<comment type="caution">
    <text evidence="1">The sequence shown here is derived from an EMBL/GenBank/DDBJ whole genome shotgun (WGS) entry which is preliminary data.</text>
</comment>
<proteinExistence type="predicted"/>
<protein>
    <submittedName>
        <fullName evidence="1">Uncharacterized protein</fullName>
    </submittedName>
</protein>
<name>A0A085WSI7_9BACT</name>
<sequence>MPEPPLDSPLPAEAARPYEAQRQFGLRVIENIQKGIW</sequence>
<evidence type="ECO:0000313" key="2">
    <source>
        <dbReference type="Proteomes" id="UP000028725"/>
    </source>
</evidence>
<dbReference type="Proteomes" id="UP000028725">
    <property type="component" value="Unassembled WGS sequence"/>
</dbReference>
<evidence type="ECO:0000313" key="1">
    <source>
        <dbReference type="EMBL" id="KFE70650.1"/>
    </source>
</evidence>
<accession>A0A085WSI7</accession>
<organism evidence="1 2">
    <name type="scientific">Hyalangium minutum</name>
    <dbReference type="NCBI Taxonomy" id="394096"/>
    <lineage>
        <taxon>Bacteria</taxon>
        <taxon>Pseudomonadati</taxon>
        <taxon>Myxococcota</taxon>
        <taxon>Myxococcia</taxon>
        <taxon>Myxococcales</taxon>
        <taxon>Cystobacterineae</taxon>
        <taxon>Archangiaceae</taxon>
        <taxon>Hyalangium</taxon>
    </lineage>
</organism>
<dbReference type="EMBL" id="JMCB01000003">
    <property type="protein sequence ID" value="KFE70650.1"/>
    <property type="molecule type" value="Genomic_DNA"/>
</dbReference>
<keyword evidence="2" id="KW-1185">Reference proteome</keyword>
<reference evidence="1 2" key="1">
    <citation type="submission" date="2014-04" db="EMBL/GenBank/DDBJ databases">
        <title>Genome assembly of Hyalangium minutum DSM 14724.</title>
        <authorList>
            <person name="Sharma G."/>
            <person name="Subramanian S."/>
        </authorList>
    </citation>
    <scope>NUCLEOTIDE SEQUENCE [LARGE SCALE GENOMIC DNA]</scope>
    <source>
        <strain evidence="1 2">DSM 14724</strain>
    </source>
</reference>
<gene>
    <name evidence="1" type="ORF">DB31_5692</name>
</gene>
<dbReference type="AlphaFoldDB" id="A0A085WSI7"/>